<evidence type="ECO:0000256" key="2">
    <source>
        <dbReference type="ARBA" id="ARBA00005297"/>
    </source>
</evidence>
<evidence type="ECO:0000256" key="4">
    <source>
        <dbReference type="HAMAP-Rule" id="MF_01935"/>
    </source>
</evidence>
<proteinExistence type="inferred from homology"/>
<reference evidence="6 7" key="1">
    <citation type="submission" date="2014-08" db="EMBL/GenBank/DDBJ databases">
        <title>Chaperone-usher fimbriae in a diverse selection of Gallibacterium genomes.</title>
        <authorList>
            <person name="Kudirkiene E."/>
            <person name="Bager R.J."/>
            <person name="Johnson T.J."/>
            <person name="Bojesen A.M."/>
        </authorList>
    </citation>
    <scope>NUCLEOTIDE SEQUENCE [LARGE SCALE GENOMIC DNA]</scope>
    <source>
        <strain evidence="6 7">CCM5974</strain>
    </source>
</reference>
<dbReference type="GO" id="GO:0009234">
    <property type="term" value="P:menaquinone biosynthetic process"/>
    <property type="evidence" value="ECO:0007669"/>
    <property type="project" value="UniProtKB-UniRule"/>
</dbReference>
<dbReference type="RefSeq" id="WP_039172238.1">
    <property type="nucleotide sequence ID" value="NZ_JPXX01000010.1"/>
</dbReference>
<dbReference type="Proteomes" id="UP000030539">
    <property type="component" value="Unassembled WGS sequence"/>
</dbReference>
<evidence type="ECO:0000259" key="5">
    <source>
        <dbReference type="Pfam" id="PF00425"/>
    </source>
</evidence>
<dbReference type="GO" id="GO:0008909">
    <property type="term" value="F:isochorismate synthase activity"/>
    <property type="evidence" value="ECO:0007669"/>
    <property type="project" value="UniProtKB-UniRule"/>
</dbReference>
<evidence type="ECO:0000313" key="7">
    <source>
        <dbReference type="Proteomes" id="UP000030539"/>
    </source>
</evidence>
<evidence type="ECO:0000256" key="3">
    <source>
        <dbReference type="ARBA" id="ARBA00023235"/>
    </source>
</evidence>
<comment type="caution">
    <text evidence="6">The sequence shown here is derived from an EMBL/GenBank/DDBJ whole genome shotgun (WGS) entry which is preliminary data.</text>
</comment>
<feature type="active site" description="Proton donor" evidence="4">
    <location>
        <position position="235"/>
    </location>
</feature>
<dbReference type="UniPathway" id="UPA00079"/>
<feature type="domain" description="Chorismate-utilising enzyme C-terminal" evidence="5">
    <location>
        <begin position="164"/>
        <end position="416"/>
    </location>
</feature>
<dbReference type="EC" id="5.4.4.2" evidence="4"/>
<dbReference type="HAMAP" id="MF_01935">
    <property type="entry name" value="MenF"/>
    <property type="match status" value="1"/>
</dbReference>
<dbReference type="UniPathway" id="UPA01057">
    <property type="reaction ID" value="UER00163"/>
</dbReference>
<comment type="pathway">
    <text evidence="4">Quinol/quinone metabolism; 1,4-dihydroxy-2-naphthoate biosynthesis; 1,4-dihydroxy-2-naphthoate from chorismate: step 1/7.</text>
</comment>
<sequence>MDVFQQLKSLLTTQIAIYQPDCRRFGEIQASIEASNIDLIAWLKGQAVFPQFYLQQRQQQYEIAAVGAVSHITSFEELTTFKQDYPHFNLVGGVQFLGEVKFILPRIYLHYQQQKLTVKLLFNQRIWQQEKQQLLQILQQLPHPQTCNEIKDITPILHHQSSTQSQWRQLIQNALNAIKQQQFNKVVLARETVFQLNQPLNGYDLLALSRQTNQHCYHFAIAESAHSIFLGASPECLYCRTDSDFQTEALAGTAPIGETDEQQRRYQQWLLQDQKNRLENQFVVDDICQKIQPYCQTIEVGKVQLRQLRKVQHLCHPIKATLQPQHQYWEPLFALHPTAAVAGYPRQPALSFIKNNEPFQRNWYAGAIGVITQSFAEFCVGLRSAELTNQQLHLFAGAGIVKESQADEEWLEIERKMSGLLSLFELK</sequence>
<dbReference type="SUPFAM" id="SSF56322">
    <property type="entry name" value="ADC synthase"/>
    <property type="match status" value="1"/>
</dbReference>
<name>A0A0A2Y6F7_9PAST</name>
<dbReference type="STRING" id="155515.JP36_04195"/>
<dbReference type="InterPro" id="IPR005801">
    <property type="entry name" value="ADC_synthase"/>
</dbReference>
<feature type="binding site" evidence="4">
    <location>
        <position position="412"/>
    </location>
    <ligand>
        <name>Mg(2+)</name>
        <dbReference type="ChEBI" id="CHEBI:18420"/>
    </ligand>
</feature>
<evidence type="ECO:0000256" key="1">
    <source>
        <dbReference type="ARBA" id="ARBA00000799"/>
    </source>
</evidence>
<dbReference type="Gene3D" id="3.60.120.10">
    <property type="entry name" value="Anthranilate synthase"/>
    <property type="match status" value="1"/>
</dbReference>
<feature type="binding site" evidence="4">
    <location>
        <position position="279"/>
    </location>
    <ligand>
        <name>Mg(2+)</name>
        <dbReference type="ChEBI" id="CHEBI:18420"/>
    </ligand>
</feature>
<dbReference type="AlphaFoldDB" id="A0A0A2Y6F7"/>
<comment type="pathway">
    <text evidence="4">Quinol/quinone metabolism; menaquinone biosynthesis.</text>
</comment>
<dbReference type="GO" id="GO:0000287">
    <property type="term" value="F:magnesium ion binding"/>
    <property type="evidence" value="ECO:0007669"/>
    <property type="project" value="UniProtKB-UniRule"/>
</dbReference>
<dbReference type="Pfam" id="PF00425">
    <property type="entry name" value="Chorismate_bind"/>
    <property type="match status" value="1"/>
</dbReference>
<dbReference type="PANTHER" id="PTHR42839:SF2">
    <property type="entry name" value="ISOCHORISMATE SYNTHASE ENTC"/>
    <property type="match status" value="1"/>
</dbReference>
<gene>
    <name evidence="4" type="primary">menF</name>
    <name evidence="6" type="ORF">JP36_04195</name>
</gene>
<dbReference type="eggNOG" id="COG1169">
    <property type="taxonomic scope" value="Bacteria"/>
</dbReference>
<comment type="function">
    <text evidence="4">Catalyzes the conversion of chorismate to isochorismate.</text>
</comment>
<keyword evidence="4" id="KW-0460">Magnesium</keyword>
<comment type="catalytic activity">
    <reaction evidence="1 4">
        <text>chorismate = isochorismate</text>
        <dbReference type="Rhea" id="RHEA:18985"/>
        <dbReference type="ChEBI" id="CHEBI:29748"/>
        <dbReference type="ChEBI" id="CHEBI:29780"/>
        <dbReference type="EC" id="5.4.4.2"/>
    </reaction>
</comment>
<dbReference type="InterPro" id="IPR004561">
    <property type="entry name" value="IsoChor_synthase"/>
</dbReference>
<dbReference type="EMBL" id="JPXX01000010">
    <property type="protein sequence ID" value="KGQ38155.1"/>
    <property type="molecule type" value="Genomic_DNA"/>
</dbReference>
<feature type="active site" description="Proton acceptor" evidence="4">
    <location>
        <position position="185"/>
    </location>
</feature>
<dbReference type="InterPro" id="IPR034681">
    <property type="entry name" value="MenF"/>
</dbReference>
<protein>
    <recommendedName>
        <fullName evidence="4">Isochorismate synthase MenF</fullName>
        <ecNumber evidence="4">5.4.4.2</ecNumber>
    </recommendedName>
    <alternativeName>
        <fullName evidence="4">Isochorismate mutase</fullName>
    </alternativeName>
</protein>
<keyword evidence="3 4" id="KW-0413">Isomerase</keyword>
<dbReference type="InterPro" id="IPR015890">
    <property type="entry name" value="Chorismate_C"/>
</dbReference>
<accession>A0A0A2Y6F7</accession>
<comment type="similarity">
    <text evidence="2 4">Belongs to the isochorismate synthase family.</text>
</comment>
<dbReference type="NCBIfam" id="TIGR00543">
    <property type="entry name" value="isochor_syn"/>
    <property type="match status" value="1"/>
</dbReference>
<keyword evidence="4" id="KW-0474">Menaquinone biosynthesis</keyword>
<evidence type="ECO:0000313" key="6">
    <source>
        <dbReference type="EMBL" id="KGQ38155.1"/>
    </source>
</evidence>
<organism evidence="6 7">
    <name type="scientific">Gallibacterium genomosp. 1</name>
    <dbReference type="NCBI Taxonomy" id="155515"/>
    <lineage>
        <taxon>Bacteria</taxon>
        <taxon>Pseudomonadati</taxon>
        <taxon>Pseudomonadota</taxon>
        <taxon>Gammaproteobacteria</taxon>
        <taxon>Pasteurellales</taxon>
        <taxon>Pasteurellaceae</taxon>
        <taxon>Gallibacterium</taxon>
    </lineage>
</organism>
<comment type="cofactor">
    <cofactor evidence="4">
        <name>Mg(2+)</name>
        <dbReference type="ChEBI" id="CHEBI:18420"/>
    </cofactor>
</comment>
<keyword evidence="4" id="KW-0479">Metal-binding</keyword>
<dbReference type="PANTHER" id="PTHR42839">
    <property type="entry name" value="ISOCHORISMATE SYNTHASE ENTC"/>
    <property type="match status" value="1"/>
</dbReference>